<evidence type="ECO:0000313" key="3">
    <source>
        <dbReference type="EMBL" id="MBT0957974.1"/>
    </source>
</evidence>
<feature type="transmembrane region" description="Helical" evidence="2">
    <location>
        <begin position="20"/>
        <end position="44"/>
    </location>
</feature>
<organism evidence="3 4">
    <name type="scientific">Harenicola maris</name>
    <dbReference type="NCBI Taxonomy" id="2841044"/>
    <lineage>
        <taxon>Bacteria</taxon>
        <taxon>Pseudomonadati</taxon>
        <taxon>Pseudomonadota</taxon>
        <taxon>Alphaproteobacteria</taxon>
        <taxon>Rhodobacterales</taxon>
        <taxon>Paracoccaceae</taxon>
        <taxon>Harenicola</taxon>
    </lineage>
</organism>
<dbReference type="EMBL" id="JADQAZ010000002">
    <property type="protein sequence ID" value="MBT0957974.1"/>
    <property type="molecule type" value="Genomic_DNA"/>
</dbReference>
<keyword evidence="2" id="KW-1133">Transmembrane helix</keyword>
<keyword evidence="4" id="KW-1185">Reference proteome</keyword>
<gene>
    <name evidence="3" type="ORF">IV417_11275</name>
</gene>
<feature type="region of interest" description="Disordered" evidence="1">
    <location>
        <begin position="428"/>
        <end position="452"/>
    </location>
</feature>
<dbReference type="RefSeq" id="WP_327794191.1">
    <property type="nucleotide sequence ID" value="NZ_JADQAZ010000002.1"/>
</dbReference>
<accession>A0AAP2G8Y8</accession>
<keyword evidence="2" id="KW-0812">Transmembrane</keyword>
<proteinExistence type="predicted"/>
<feature type="compositionally biased region" description="Low complexity" evidence="1">
    <location>
        <begin position="430"/>
        <end position="439"/>
    </location>
</feature>
<dbReference type="AlphaFoldDB" id="A0AAP2G8Y8"/>
<comment type="caution">
    <text evidence="3">The sequence shown here is derived from an EMBL/GenBank/DDBJ whole genome shotgun (WGS) entry which is preliminary data.</text>
</comment>
<name>A0AAP2G8Y8_9RHOB</name>
<keyword evidence="2" id="KW-0472">Membrane</keyword>
<sequence length="452" mass="48475">MQTSAPAKSVRGWPQRRVNLAGLLWLIIAVSALALGLSTAALFLGQMQSIAAQSFPGTLRPTSPATHVDLPAGLPLQTLQVSEGERVTAGQTIATLDEAAITASREGVERRLLSTRALRACLLGEGPAGTSDHLSGHIEAEAETQLNLALKECDLLNRTDAAELVQFDDSILLLDRRRDLLIDYAHRTRANLPAGVAPNTLQGMRVALGIALSQTELTTERLSIEQARDTARRAIENRRITRSKSLTVEIETLLTRRALLERYSAAPRLTAPQTGRIAQVRVPPAGKSFDQSVTLLQVVPGLQSNFAVEANLPTDLARDMPLGTSIELDLLGFGPSETPLTGSMTGFAPGPPGSGTTLAKITLSEETQSWLVNPRNGLALGASATASDVRLRLPPQPLRPMLTAQLQGNLPREDQIWLSHLRRAFRPVSAAEAETPAEPTIEEEPETPPIGP</sequence>
<dbReference type="PANTHER" id="PTHR30386:SF17">
    <property type="entry name" value="ALKALINE PROTEASE SECRETION PROTEIN APRE"/>
    <property type="match status" value="1"/>
</dbReference>
<dbReference type="Proteomes" id="UP001315686">
    <property type="component" value="Unassembled WGS sequence"/>
</dbReference>
<evidence type="ECO:0000313" key="4">
    <source>
        <dbReference type="Proteomes" id="UP001315686"/>
    </source>
</evidence>
<protein>
    <recommendedName>
        <fullName evidence="5">HlyD family secretion protein</fullName>
    </recommendedName>
</protein>
<evidence type="ECO:0000256" key="2">
    <source>
        <dbReference type="SAM" id="Phobius"/>
    </source>
</evidence>
<reference evidence="3 4" key="1">
    <citation type="journal article" date="2021" name="Arch. Microbiol.">
        <title>Harenicola maris gen. nov., sp. nov. isolated from the Sea of Japan shallow sediments.</title>
        <authorList>
            <person name="Romanenko L.A."/>
            <person name="Kurilenko V.V."/>
            <person name="Chernysheva N.Y."/>
            <person name="Tekutyeva L.A."/>
            <person name="Velansky P.V."/>
            <person name="Svetashev V.I."/>
            <person name="Isaeva M.P."/>
        </authorList>
    </citation>
    <scope>NUCLEOTIDE SEQUENCE [LARGE SCALE GENOMIC DNA]</scope>
    <source>
        <strain evidence="3 4">KMM 3653</strain>
    </source>
</reference>
<dbReference type="PANTHER" id="PTHR30386">
    <property type="entry name" value="MEMBRANE FUSION SUBUNIT OF EMRAB-TOLC MULTIDRUG EFFLUX PUMP"/>
    <property type="match status" value="1"/>
</dbReference>
<evidence type="ECO:0000256" key="1">
    <source>
        <dbReference type="SAM" id="MobiDB-lite"/>
    </source>
</evidence>
<dbReference type="InterPro" id="IPR050739">
    <property type="entry name" value="MFP"/>
</dbReference>
<evidence type="ECO:0008006" key="5">
    <source>
        <dbReference type="Google" id="ProtNLM"/>
    </source>
</evidence>